<dbReference type="InterPro" id="IPR027981">
    <property type="entry name" value="DUF4446"/>
</dbReference>
<dbReference type="Pfam" id="PF14584">
    <property type="entry name" value="DUF4446"/>
    <property type="match status" value="1"/>
</dbReference>
<keyword evidence="1" id="KW-0812">Transmembrane</keyword>
<sequence length="150" mass="17645">MIIYLAFSVLFIWLIINSWILYKTRRHYYNLISRSKKESLDEILEQLLAHDKKFSAEIDNLIKHVNEVIKFSKIPLQKIGVVRFNPFGRGNSEQSYVIALLNHHNSGIIINFIHTKEGLRSYIKQVKHGKGDKYELTEEESESVKKSSYY</sequence>
<comment type="caution">
    <text evidence="2">The sequence shown here is derived from an EMBL/GenBank/DDBJ whole genome shotgun (WGS) entry which is preliminary data.</text>
</comment>
<keyword evidence="1" id="KW-0472">Membrane</keyword>
<keyword evidence="1" id="KW-1133">Transmembrane helix</keyword>
<reference evidence="2 3" key="1">
    <citation type="journal article" date="2016" name="Nat. Commun.">
        <title>Thousands of microbial genomes shed light on interconnected biogeochemical processes in an aquifer system.</title>
        <authorList>
            <person name="Anantharaman K."/>
            <person name="Brown C.T."/>
            <person name="Hug L.A."/>
            <person name="Sharon I."/>
            <person name="Castelle C.J."/>
            <person name="Probst A.J."/>
            <person name="Thomas B.C."/>
            <person name="Singh A."/>
            <person name="Wilkins M.J."/>
            <person name="Karaoz U."/>
            <person name="Brodie E.L."/>
            <person name="Williams K.H."/>
            <person name="Hubbard S.S."/>
            <person name="Banfield J.F."/>
        </authorList>
    </citation>
    <scope>NUCLEOTIDE SEQUENCE [LARGE SCALE GENOMIC DNA]</scope>
</reference>
<name>A0A1F7GDL8_9BACT</name>
<dbReference type="Proteomes" id="UP000177208">
    <property type="component" value="Unassembled WGS sequence"/>
</dbReference>
<gene>
    <name evidence="2" type="ORF">A2774_00415</name>
</gene>
<protein>
    <recommendedName>
        <fullName evidence="4">DUF4446 domain-containing protein</fullName>
    </recommendedName>
</protein>
<evidence type="ECO:0000256" key="1">
    <source>
        <dbReference type="SAM" id="Phobius"/>
    </source>
</evidence>
<dbReference type="EMBL" id="MFZG01000015">
    <property type="protein sequence ID" value="OGK16946.1"/>
    <property type="molecule type" value="Genomic_DNA"/>
</dbReference>
<feature type="transmembrane region" description="Helical" evidence="1">
    <location>
        <begin position="6"/>
        <end position="22"/>
    </location>
</feature>
<evidence type="ECO:0000313" key="2">
    <source>
        <dbReference type="EMBL" id="OGK16946.1"/>
    </source>
</evidence>
<dbReference type="AlphaFoldDB" id="A0A1F7GDL8"/>
<accession>A0A1F7GDL8</accession>
<organism evidence="2 3">
    <name type="scientific">Candidatus Roizmanbacteria bacterium RIFCSPHIGHO2_01_FULL_39_12c</name>
    <dbReference type="NCBI Taxonomy" id="1802031"/>
    <lineage>
        <taxon>Bacteria</taxon>
        <taxon>Candidatus Roizmaniibacteriota</taxon>
    </lineage>
</organism>
<proteinExistence type="predicted"/>
<evidence type="ECO:0000313" key="3">
    <source>
        <dbReference type="Proteomes" id="UP000177208"/>
    </source>
</evidence>
<evidence type="ECO:0008006" key="4">
    <source>
        <dbReference type="Google" id="ProtNLM"/>
    </source>
</evidence>